<dbReference type="Proteomes" id="UP001262754">
    <property type="component" value="Unassembled WGS sequence"/>
</dbReference>
<proteinExistence type="predicted"/>
<organism evidence="1 2">
    <name type="scientific">Caulobacter rhizosphaerae</name>
    <dbReference type="NCBI Taxonomy" id="2010972"/>
    <lineage>
        <taxon>Bacteria</taxon>
        <taxon>Pseudomonadati</taxon>
        <taxon>Pseudomonadota</taxon>
        <taxon>Alphaproteobacteria</taxon>
        <taxon>Caulobacterales</taxon>
        <taxon>Caulobacteraceae</taxon>
        <taxon>Caulobacter</taxon>
    </lineage>
</organism>
<reference evidence="1 2" key="1">
    <citation type="submission" date="2023-07" db="EMBL/GenBank/DDBJ databases">
        <title>Sorghum-associated microbial communities from plants grown in Nebraska, USA.</title>
        <authorList>
            <person name="Schachtman D."/>
        </authorList>
    </citation>
    <scope>NUCLEOTIDE SEQUENCE [LARGE SCALE GENOMIC DNA]</scope>
    <source>
        <strain evidence="1 2">DS2154</strain>
    </source>
</reference>
<accession>A0ABU1N6K9</accession>
<evidence type="ECO:0008006" key="3">
    <source>
        <dbReference type="Google" id="ProtNLM"/>
    </source>
</evidence>
<evidence type="ECO:0000313" key="1">
    <source>
        <dbReference type="EMBL" id="MDR6533696.1"/>
    </source>
</evidence>
<evidence type="ECO:0000313" key="2">
    <source>
        <dbReference type="Proteomes" id="UP001262754"/>
    </source>
</evidence>
<dbReference type="EMBL" id="JAVDRL010000014">
    <property type="protein sequence ID" value="MDR6533696.1"/>
    <property type="molecule type" value="Genomic_DNA"/>
</dbReference>
<sequence length="146" mass="15616">MSDQATALASVDFDKARFAATLKTRALPPYGSGQCAKYVRIALETAGMPTGPNPRLAKDYGPYLEGRGFTAVARFVSGDAVSKGVASDGFKLEVGDVAVIQNPSSSTAGHIQGYDGANWISDFVQDAFWPGPAYRSEKPAYVIYRR</sequence>
<name>A0ABU1N6K9_9CAUL</name>
<protein>
    <recommendedName>
        <fullName evidence="3">CHAP domain-containing protein</fullName>
    </recommendedName>
</protein>
<keyword evidence="2" id="KW-1185">Reference proteome</keyword>
<dbReference type="RefSeq" id="WP_310034640.1">
    <property type="nucleotide sequence ID" value="NZ_JAVDRL010000014.1"/>
</dbReference>
<gene>
    <name evidence="1" type="ORF">J2800_004466</name>
</gene>
<dbReference type="Gene3D" id="3.90.1720.10">
    <property type="entry name" value="endopeptidase domain like (from Nostoc punctiforme)"/>
    <property type="match status" value="1"/>
</dbReference>
<comment type="caution">
    <text evidence="1">The sequence shown here is derived from an EMBL/GenBank/DDBJ whole genome shotgun (WGS) entry which is preliminary data.</text>
</comment>